<name>A0A485LX73_9ZZZZ</name>
<sequence>MQLNKGTGGKISSSAKVEEIFRQYRMSPFAEWVGIKIDRLAESYCRLSLLLDDKCKNYTEGIHGGVLATIADTCMGGAVRSLGLQAVTAELTVNYLGKPSVGDELTAEGWIVHRGSTIILTECIIKSGNDKNICSGRGIFVSRMLPAGGRDIISSK</sequence>
<dbReference type="CDD" id="cd03443">
    <property type="entry name" value="PaaI_thioesterase"/>
    <property type="match status" value="1"/>
</dbReference>
<feature type="domain" description="Thioesterase" evidence="2">
    <location>
        <begin position="62"/>
        <end position="133"/>
    </location>
</feature>
<evidence type="ECO:0000313" key="3">
    <source>
        <dbReference type="EMBL" id="VFU12313.1"/>
    </source>
</evidence>
<dbReference type="InterPro" id="IPR006683">
    <property type="entry name" value="Thioestr_dom"/>
</dbReference>
<evidence type="ECO:0000259" key="2">
    <source>
        <dbReference type="Pfam" id="PF03061"/>
    </source>
</evidence>
<dbReference type="PANTHER" id="PTHR43240">
    <property type="entry name" value="1,4-DIHYDROXY-2-NAPHTHOYL-COA THIOESTERASE 1"/>
    <property type="match status" value="1"/>
</dbReference>
<organism evidence="3">
    <name type="scientific">anaerobic digester metagenome</name>
    <dbReference type="NCBI Taxonomy" id="1263854"/>
    <lineage>
        <taxon>unclassified sequences</taxon>
        <taxon>metagenomes</taxon>
        <taxon>ecological metagenomes</taxon>
    </lineage>
</organism>
<gene>
    <name evidence="3" type="ORF">SCFA_1670004</name>
</gene>
<evidence type="ECO:0000256" key="1">
    <source>
        <dbReference type="ARBA" id="ARBA00022801"/>
    </source>
</evidence>
<reference evidence="3" key="1">
    <citation type="submission" date="2019-03" db="EMBL/GenBank/DDBJ databases">
        <authorList>
            <person name="Hao L."/>
        </authorList>
    </citation>
    <scope>NUCLEOTIDE SEQUENCE</scope>
</reference>
<keyword evidence="1" id="KW-0378">Hydrolase</keyword>
<dbReference type="SUPFAM" id="SSF54637">
    <property type="entry name" value="Thioesterase/thiol ester dehydrase-isomerase"/>
    <property type="match status" value="1"/>
</dbReference>
<dbReference type="GO" id="GO:0016787">
    <property type="term" value="F:hydrolase activity"/>
    <property type="evidence" value="ECO:0007669"/>
    <property type="project" value="UniProtKB-KW"/>
</dbReference>
<dbReference type="Pfam" id="PF03061">
    <property type="entry name" value="4HBT"/>
    <property type="match status" value="1"/>
</dbReference>
<dbReference type="AlphaFoldDB" id="A0A485LX73"/>
<dbReference type="InterPro" id="IPR003736">
    <property type="entry name" value="PAAI_dom"/>
</dbReference>
<dbReference type="EMBL" id="CAADRN010000076">
    <property type="protein sequence ID" value="VFU12313.1"/>
    <property type="molecule type" value="Genomic_DNA"/>
</dbReference>
<dbReference type="Gene3D" id="3.10.129.10">
    <property type="entry name" value="Hotdog Thioesterase"/>
    <property type="match status" value="1"/>
</dbReference>
<dbReference type="InterPro" id="IPR029069">
    <property type="entry name" value="HotDog_dom_sf"/>
</dbReference>
<accession>A0A485LX73</accession>
<proteinExistence type="predicted"/>
<protein>
    <recommendedName>
        <fullName evidence="2">Thioesterase domain-containing protein</fullName>
    </recommendedName>
</protein>
<dbReference type="NCBIfam" id="TIGR00369">
    <property type="entry name" value="unchar_dom_1"/>
    <property type="match status" value="1"/>
</dbReference>